<comment type="caution">
    <text evidence="2">The sequence shown here is derived from an EMBL/GenBank/DDBJ whole genome shotgun (WGS) entry which is preliminary data.</text>
</comment>
<name>A0ABV5HR57_9VIBR</name>
<dbReference type="Pfam" id="PF16080">
    <property type="entry name" value="Phage_holin_2_3"/>
    <property type="match status" value="1"/>
</dbReference>
<gene>
    <name evidence="2" type="ORF">ACFFUV_17310</name>
</gene>
<sequence length="59" mass="6937">MPEKYSSPVAYFWAWLTTVMGTVTLEKWAILIGALCAVGNFLVNWYYKRKEDLRNEHQP</sequence>
<reference evidence="2 3" key="1">
    <citation type="submission" date="2024-09" db="EMBL/GenBank/DDBJ databases">
        <authorList>
            <person name="Sun Q."/>
            <person name="Mori K."/>
        </authorList>
    </citation>
    <scope>NUCLEOTIDE SEQUENCE [LARGE SCALE GENOMIC DNA]</scope>
    <source>
        <strain evidence="2 3">CECT 8064</strain>
    </source>
</reference>
<accession>A0ABV5HR57</accession>
<feature type="transmembrane region" description="Helical" evidence="1">
    <location>
        <begin position="28"/>
        <end position="47"/>
    </location>
</feature>
<evidence type="ECO:0000313" key="2">
    <source>
        <dbReference type="EMBL" id="MFB9136729.1"/>
    </source>
</evidence>
<proteinExistence type="predicted"/>
<dbReference type="EMBL" id="JBHMEP010000006">
    <property type="protein sequence ID" value="MFB9136729.1"/>
    <property type="molecule type" value="Genomic_DNA"/>
</dbReference>
<keyword evidence="3" id="KW-1185">Reference proteome</keyword>
<keyword evidence="1" id="KW-0472">Membrane</keyword>
<organism evidence="2 3">
    <name type="scientific">Vibrio olivae</name>
    <dbReference type="NCBI Taxonomy" id="1243002"/>
    <lineage>
        <taxon>Bacteria</taxon>
        <taxon>Pseudomonadati</taxon>
        <taxon>Pseudomonadota</taxon>
        <taxon>Gammaproteobacteria</taxon>
        <taxon>Vibrionales</taxon>
        <taxon>Vibrionaceae</taxon>
        <taxon>Vibrio</taxon>
    </lineage>
</organism>
<keyword evidence="1" id="KW-0812">Transmembrane</keyword>
<dbReference type="Proteomes" id="UP001589645">
    <property type="component" value="Unassembled WGS sequence"/>
</dbReference>
<dbReference type="RefSeq" id="WP_390195130.1">
    <property type="nucleotide sequence ID" value="NZ_JBHMEP010000006.1"/>
</dbReference>
<dbReference type="InterPro" id="IPR032118">
    <property type="entry name" value="Phage_holin_HP1"/>
</dbReference>
<protein>
    <submittedName>
        <fullName evidence="2">Phage holin family protein</fullName>
    </submittedName>
</protein>
<keyword evidence="1" id="KW-1133">Transmembrane helix</keyword>
<evidence type="ECO:0000256" key="1">
    <source>
        <dbReference type="SAM" id="Phobius"/>
    </source>
</evidence>
<evidence type="ECO:0000313" key="3">
    <source>
        <dbReference type="Proteomes" id="UP001589645"/>
    </source>
</evidence>